<dbReference type="KEGG" id="dmm:dnm_099500"/>
<keyword evidence="2" id="KW-1185">Reference proteome</keyword>
<reference evidence="1" key="1">
    <citation type="journal article" date="2021" name="Microb. Physiol.">
        <title>Proteogenomic Insights into the Physiology of Marine, Sulfate-Reducing, Filamentous Desulfonema limicola and Desulfonema magnum.</title>
        <authorList>
            <person name="Schnaars V."/>
            <person name="Wohlbrand L."/>
            <person name="Scheve S."/>
            <person name="Hinrichs C."/>
            <person name="Reinhardt R."/>
            <person name="Rabus R."/>
        </authorList>
    </citation>
    <scope>NUCLEOTIDE SEQUENCE</scope>
    <source>
        <strain evidence="1">4be13</strain>
    </source>
</reference>
<accession>A0A975BYJ1</accession>
<gene>
    <name evidence="1" type="ORF">dnm_099500</name>
</gene>
<organism evidence="1 2">
    <name type="scientific">Desulfonema magnum</name>
    <dbReference type="NCBI Taxonomy" id="45655"/>
    <lineage>
        <taxon>Bacteria</taxon>
        <taxon>Pseudomonadati</taxon>
        <taxon>Thermodesulfobacteriota</taxon>
        <taxon>Desulfobacteria</taxon>
        <taxon>Desulfobacterales</taxon>
        <taxon>Desulfococcaceae</taxon>
        <taxon>Desulfonema</taxon>
    </lineage>
</organism>
<name>A0A975BYJ1_9BACT</name>
<dbReference type="Proteomes" id="UP000663722">
    <property type="component" value="Chromosome"/>
</dbReference>
<dbReference type="EMBL" id="CP061800">
    <property type="protein sequence ID" value="QTA93842.1"/>
    <property type="molecule type" value="Genomic_DNA"/>
</dbReference>
<evidence type="ECO:0000313" key="2">
    <source>
        <dbReference type="Proteomes" id="UP000663722"/>
    </source>
</evidence>
<sequence length="42" mass="5241">MKVRTESYQLSLKVYNFLYKNKKFRNWKSGLMKNRLVLTDWL</sequence>
<protein>
    <submittedName>
        <fullName evidence="1">Uncharacterized protein</fullName>
    </submittedName>
</protein>
<dbReference type="AlphaFoldDB" id="A0A975BYJ1"/>
<evidence type="ECO:0000313" key="1">
    <source>
        <dbReference type="EMBL" id="QTA93842.1"/>
    </source>
</evidence>
<proteinExistence type="predicted"/>